<reference evidence="2 4" key="1">
    <citation type="submission" date="2015-11" db="EMBL/GenBank/DDBJ databases">
        <title>Genomic analysis of 38 Legionella species identifies large and diverse effector repertoires.</title>
        <authorList>
            <person name="Burstein D."/>
            <person name="Amaro F."/>
            <person name="Zusman T."/>
            <person name="Lifshitz Z."/>
            <person name="Cohen O."/>
            <person name="Gilbert J.A."/>
            <person name="Pupko T."/>
            <person name="Shuman H.A."/>
            <person name="Segal G."/>
        </authorList>
    </citation>
    <scope>NUCLEOTIDE SEQUENCE [LARGE SCALE GENOMIC DNA]</scope>
    <source>
        <strain evidence="2 4">SC-18-C9</strain>
    </source>
</reference>
<evidence type="ECO:0000313" key="5">
    <source>
        <dbReference type="Proteomes" id="UP000255110"/>
    </source>
</evidence>
<dbReference type="Proteomes" id="UP000255110">
    <property type="component" value="Unassembled WGS sequence"/>
</dbReference>
<keyword evidence="4" id="KW-1185">Reference proteome</keyword>
<dbReference type="EMBL" id="LNYZ01000030">
    <property type="protein sequence ID" value="KTD71704.1"/>
    <property type="molecule type" value="Genomic_DNA"/>
</dbReference>
<organism evidence="3 5">
    <name type="scientific">Legionella steigerwaltii</name>
    <dbReference type="NCBI Taxonomy" id="460"/>
    <lineage>
        <taxon>Bacteria</taxon>
        <taxon>Pseudomonadati</taxon>
        <taxon>Pseudomonadota</taxon>
        <taxon>Gammaproteobacteria</taxon>
        <taxon>Legionellales</taxon>
        <taxon>Legionellaceae</taxon>
        <taxon>Legionella</taxon>
    </lineage>
</organism>
<dbReference type="OrthoDB" id="5653090at2"/>
<proteinExistence type="predicted"/>
<evidence type="ECO:0000313" key="2">
    <source>
        <dbReference type="EMBL" id="KTD71704.1"/>
    </source>
</evidence>
<dbReference type="EMBL" id="UGOY01000001">
    <property type="protein sequence ID" value="STY23872.1"/>
    <property type="molecule type" value="Genomic_DNA"/>
</dbReference>
<evidence type="ECO:0008006" key="6">
    <source>
        <dbReference type="Google" id="ProtNLM"/>
    </source>
</evidence>
<protein>
    <recommendedName>
        <fullName evidence="6">Dot/Icm secretion system substrate</fullName>
    </recommendedName>
</protein>
<evidence type="ECO:0000256" key="1">
    <source>
        <dbReference type="SAM" id="MobiDB-lite"/>
    </source>
</evidence>
<evidence type="ECO:0000313" key="4">
    <source>
        <dbReference type="Proteomes" id="UP000054820"/>
    </source>
</evidence>
<sequence>MDKKNKQTTTTIEKKNNFGIPTGLVAQRRAELIAAKKLSDSGAMAPANTTPLTHLTKSRPKFEHRKPSLKRRKANALTHDFFKKNEQKPCESTDMNSTVDSLQVLKKSIADAWTAYNKYYEQGINTLKPNGWFSWWRHGIDGQKKAESVKDKALSSDNPDIIMQQMEQFFEDPYTRFENHSFASYLFVEFNRLLQNHEYKPQEGIIYDKKYWHTIAEQLRPLLTKEEYEHSSYTTEQ</sequence>
<accession>A0A378LDC2</accession>
<feature type="compositionally biased region" description="Basic residues" evidence="1">
    <location>
        <begin position="56"/>
        <end position="68"/>
    </location>
</feature>
<evidence type="ECO:0000313" key="3">
    <source>
        <dbReference type="EMBL" id="STY23872.1"/>
    </source>
</evidence>
<dbReference type="Proteomes" id="UP000054820">
    <property type="component" value="Unassembled WGS sequence"/>
</dbReference>
<name>A0A378LDC2_9GAMM</name>
<gene>
    <name evidence="2" type="ORF">Lstg_2912</name>
    <name evidence="3" type="ORF">NCTC11991_02482</name>
</gene>
<reference evidence="3 5" key="2">
    <citation type="submission" date="2018-06" db="EMBL/GenBank/DDBJ databases">
        <authorList>
            <consortium name="Pathogen Informatics"/>
            <person name="Doyle S."/>
        </authorList>
    </citation>
    <scope>NUCLEOTIDE SEQUENCE [LARGE SCALE GENOMIC DNA]</scope>
    <source>
        <strain evidence="3 5">NCTC11991</strain>
    </source>
</reference>
<dbReference type="AlphaFoldDB" id="A0A378LDC2"/>
<dbReference type="RefSeq" id="WP_058478426.1">
    <property type="nucleotide sequence ID" value="NZ_CAAAIO010000021.1"/>
</dbReference>
<feature type="region of interest" description="Disordered" evidence="1">
    <location>
        <begin position="39"/>
        <end position="68"/>
    </location>
</feature>